<evidence type="ECO:0000256" key="5">
    <source>
        <dbReference type="ARBA" id="ARBA00022801"/>
    </source>
</evidence>
<keyword evidence="2" id="KW-0533">Nickel</keyword>
<dbReference type="EMBL" id="CP016804">
    <property type="protein sequence ID" value="APE95135.1"/>
    <property type="molecule type" value="Genomic_DNA"/>
</dbReference>
<dbReference type="GO" id="GO:0016151">
    <property type="term" value="F:nickel cation binding"/>
    <property type="evidence" value="ECO:0007669"/>
    <property type="project" value="InterPro"/>
</dbReference>
<accession>A0A1J1ABM3</accession>
<evidence type="ECO:0000256" key="3">
    <source>
        <dbReference type="ARBA" id="ARBA00022723"/>
    </source>
</evidence>
<dbReference type="InterPro" id="IPR027417">
    <property type="entry name" value="P-loop_NTPase"/>
</dbReference>
<dbReference type="GO" id="GO:0005525">
    <property type="term" value="F:GTP binding"/>
    <property type="evidence" value="ECO:0007669"/>
    <property type="project" value="UniProtKB-KW"/>
</dbReference>
<dbReference type="GO" id="GO:0051604">
    <property type="term" value="P:protein maturation"/>
    <property type="evidence" value="ECO:0007669"/>
    <property type="project" value="InterPro"/>
</dbReference>
<proteinExistence type="inferred from homology"/>
<dbReference type="Pfam" id="PF02492">
    <property type="entry name" value="cobW"/>
    <property type="match status" value="1"/>
</dbReference>
<keyword evidence="4" id="KW-0547">Nucleotide-binding</keyword>
<protein>
    <submittedName>
        <fullName evidence="9">Hydrogenase nickel incorporation protein HypB</fullName>
    </submittedName>
</protein>
<feature type="domain" description="CobW/HypB/UreG nucleotide-binding" evidence="8">
    <location>
        <begin position="73"/>
        <end position="231"/>
    </location>
</feature>
<dbReference type="PIRSF" id="PIRSF005624">
    <property type="entry name" value="Ni-bind_GTPase"/>
    <property type="match status" value="1"/>
</dbReference>
<dbReference type="GeneID" id="30417197"/>
<dbReference type="GO" id="GO:0003924">
    <property type="term" value="F:GTPase activity"/>
    <property type="evidence" value="ECO:0007669"/>
    <property type="project" value="InterPro"/>
</dbReference>
<organism evidence="9 10">
    <name type="scientific">Halodesulfurarchaeum formicicum</name>
    <dbReference type="NCBI Taxonomy" id="1873524"/>
    <lineage>
        <taxon>Archaea</taxon>
        <taxon>Methanobacteriati</taxon>
        <taxon>Methanobacteriota</taxon>
        <taxon>Stenosarchaea group</taxon>
        <taxon>Halobacteria</taxon>
        <taxon>Halobacteriales</taxon>
        <taxon>Halobacteriaceae</taxon>
        <taxon>Halodesulfurarchaeum</taxon>
    </lineage>
</organism>
<keyword evidence="10" id="KW-1185">Reference proteome</keyword>
<sequence length="261" mass="27767">MAGLHDDHGARVGLPDLRERLLGPLRAHRFGHGEFEATGGSDAEADVLAAIRERAGEVHERLVHENEVFAVEFVGSTGGGKTKLIEELLERAPADERVGAVVGDVAGEDDATRLREYGIPVENINTGKECHLDPDGVDSALSAFDLEALDTLYVENVGNMVCPADFPLGTSLRVLVVSTTEGGDVVGKHPLLVQAADAAVVNKIDLAEAVGTDLDRVRGDIHEVAPEIPVFETNAKAGTGVDDLAAFLMARRENYTGHTHQ</sequence>
<dbReference type="PANTHER" id="PTHR30134:SF2">
    <property type="entry name" value="HYDROGENASE MATURATION FACTOR HYPB"/>
    <property type="match status" value="1"/>
</dbReference>
<keyword evidence="5" id="KW-0378">Hydrolase</keyword>
<keyword evidence="7" id="KW-0342">GTP-binding</keyword>
<dbReference type="GO" id="GO:0008270">
    <property type="term" value="F:zinc ion binding"/>
    <property type="evidence" value="ECO:0007669"/>
    <property type="project" value="TreeGrafter"/>
</dbReference>
<evidence type="ECO:0000256" key="6">
    <source>
        <dbReference type="ARBA" id="ARBA00022833"/>
    </source>
</evidence>
<dbReference type="InterPro" id="IPR003495">
    <property type="entry name" value="CobW/HypB/UreG_nucleotide-bd"/>
</dbReference>
<dbReference type="SUPFAM" id="SSF52540">
    <property type="entry name" value="P-loop containing nucleoside triphosphate hydrolases"/>
    <property type="match status" value="1"/>
</dbReference>
<dbReference type="Gene3D" id="3.40.50.300">
    <property type="entry name" value="P-loop containing nucleotide triphosphate hydrolases"/>
    <property type="match status" value="1"/>
</dbReference>
<gene>
    <name evidence="9" type="primary">hypB</name>
    <name evidence="9" type="ORF">HSR6_0675</name>
</gene>
<comment type="similarity">
    <text evidence="1">Belongs to the SIMIBI class G3E GTPase family. HypB/HupM subfamily.</text>
</comment>
<dbReference type="OrthoDB" id="812at2157"/>
<dbReference type="Proteomes" id="UP000186165">
    <property type="component" value="Chromosome"/>
</dbReference>
<dbReference type="PANTHER" id="PTHR30134">
    <property type="entry name" value="HYDROGENASE PROTEIN ASSEMBLY PROTEIN, NICKEL CHAPERONE"/>
    <property type="match status" value="1"/>
</dbReference>
<evidence type="ECO:0000256" key="4">
    <source>
        <dbReference type="ARBA" id="ARBA00022741"/>
    </source>
</evidence>
<evidence type="ECO:0000313" key="10">
    <source>
        <dbReference type="Proteomes" id="UP000186165"/>
    </source>
</evidence>
<dbReference type="AlphaFoldDB" id="A0A1J1ABM3"/>
<keyword evidence="3" id="KW-0479">Metal-binding</keyword>
<evidence type="ECO:0000313" key="9">
    <source>
        <dbReference type="EMBL" id="APE95135.1"/>
    </source>
</evidence>
<evidence type="ECO:0000256" key="7">
    <source>
        <dbReference type="ARBA" id="ARBA00023134"/>
    </source>
</evidence>
<dbReference type="NCBIfam" id="TIGR00073">
    <property type="entry name" value="hypB"/>
    <property type="match status" value="1"/>
</dbReference>
<reference evidence="10" key="1">
    <citation type="submission" date="2016-08" db="EMBL/GenBank/DDBJ databases">
        <title>Discovery of first anaerobic lithoheterotrophic haloarchae widely represented in hypersaline habitats.</title>
        <authorList>
            <person name="Sorokin D.Y."/>
            <person name="Kublanov I.V."/>
            <person name="Roman P."/>
            <person name="Sinninghe Damste J.S."/>
            <person name="Golyshin P.N."/>
            <person name="Rojo D."/>
            <person name="Ciordia S."/>
            <person name="Mena Md.C."/>
            <person name="Ferrer M."/>
            <person name="Smedile F."/>
            <person name="Messina E."/>
            <person name="La Cono V."/>
            <person name="Yakimov M.M."/>
        </authorList>
    </citation>
    <scope>NUCLEOTIDE SEQUENCE [LARGE SCALE GENOMIC DNA]</scope>
    <source>
        <strain evidence="10">HSR6</strain>
    </source>
</reference>
<evidence type="ECO:0000259" key="8">
    <source>
        <dbReference type="Pfam" id="PF02492"/>
    </source>
</evidence>
<name>A0A1J1ABM3_9EURY</name>
<evidence type="ECO:0000256" key="2">
    <source>
        <dbReference type="ARBA" id="ARBA00022596"/>
    </source>
</evidence>
<evidence type="ECO:0000256" key="1">
    <source>
        <dbReference type="ARBA" id="ARBA00006211"/>
    </source>
</evidence>
<keyword evidence="6" id="KW-0862">Zinc</keyword>
<dbReference type="KEGG" id="hhsr:HSR6_0675"/>
<dbReference type="InterPro" id="IPR004392">
    <property type="entry name" value="Hyd_mat_HypB"/>
</dbReference>
<dbReference type="RefSeq" id="WP_083426090.1">
    <property type="nucleotide sequence ID" value="NZ_CP016804.1"/>
</dbReference>